<feature type="region of interest" description="Disordered" evidence="1">
    <location>
        <begin position="72"/>
        <end position="95"/>
    </location>
</feature>
<feature type="compositionally biased region" description="Basic residues" evidence="1">
    <location>
        <begin position="78"/>
        <end position="95"/>
    </location>
</feature>
<protein>
    <submittedName>
        <fullName evidence="2">Uncharacterized protein</fullName>
    </submittedName>
</protein>
<evidence type="ECO:0000313" key="2">
    <source>
        <dbReference type="EMBL" id="QHU19263.1"/>
    </source>
</evidence>
<evidence type="ECO:0000256" key="1">
    <source>
        <dbReference type="SAM" id="MobiDB-lite"/>
    </source>
</evidence>
<reference evidence="2" key="1">
    <citation type="journal article" date="2020" name="Nature">
        <title>Giant virus diversity and host interactions through global metagenomics.</title>
        <authorList>
            <person name="Schulz F."/>
            <person name="Roux S."/>
            <person name="Paez-Espino D."/>
            <person name="Jungbluth S."/>
            <person name="Walsh D.A."/>
            <person name="Denef V.J."/>
            <person name="McMahon K.D."/>
            <person name="Konstantinidis K.T."/>
            <person name="Eloe-Fadrosh E.A."/>
            <person name="Kyrpides N.C."/>
            <person name="Woyke T."/>
        </authorList>
    </citation>
    <scope>NUCLEOTIDE SEQUENCE</scope>
    <source>
        <strain evidence="2">GVMAG-S-3300013014-104</strain>
    </source>
</reference>
<sequence length="107" mass="12218">MIKNNYPRTMPTFQQELDFFQIPRSQTFINAFGQTPQHSKGQNISIDNNISVKKSSLPGQAMQNIFESAGLPYPPKKIGGKKKSKKLKKNKKKLTKLTKLTKRVKKL</sequence>
<dbReference type="EMBL" id="MN740946">
    <property type="protein sequence ID" value="QHU19263.1"/>
    <property type="molecule type" value="Genomic_DNA"/>
</dbReference>
<dbReference type="AlphaFoldDB" id="A0A6C0KPR1"/>
<accession>A0A6C0KPR1</accession>
<organism evidence="2">
    <name type="scientific">viral metagenome</name>
    <dbReference type="NCBI Taxonomy" id="1070528"/>
    <lineage>
        <taxon>unclassified sequences</taxon>
        <taxon>metagenomes</taxon>
        <taxon>organismal metagenomes</taxon>
    </lineage>
</organism>
<name>A0A6C0KPR1_9ZZZZ</name>
<proteinExistence type="predicted"/>